<evidence type="ECO:0000313" key="1">
    <source>
        <dbReference type="EMBL" id="CUU72141.1"/>
    </source>
</evidence>
<accession>A0A0S4RFH9</accession>
<dbReference type="EMBL" id="FAVB01000001">
    <property type="protein sequence ID" value="CUU72141.1"/>
    <property type="molecule type" value="Genomic_DNA"/>
</dbReference>
<proteinExistence type="predicted"/>
<dbReference type="RefSeq" id="WP_059434951.1">
    <property type="nucleotide sequence ID" value="NZ_FAVB01000001.1"/>
</dbReference>
<dbReference type="EC" id="2.6.1.1" evidence="1"/>
<keyword evidence="2" id="KW-1185">Reference proteome</keyword>
<dbReference type="Proteomes" id="UP000052237">
    <property type="component" value="Unassembled WGS sequence"/>
</dbReference>
<sequence>MRLSQNRLFSSSRLPGDNFLSGALIGFISSGAFYYKEVKDAKIGPKTAVKKTLKFSLESGIIAGFGISASNNIVRGEYSKATLNLALGITLVGITNKFINTKEDQ</sequence>
<organism evidence="1 2">
    <name type="scientific">Campylobacter hyointestinalis subsp. hyointestinalis</name>
    <dbReference type="NCBI Taxonomy" id="91352"/>
    <lineage>
        <taxon>Bacteria</taxon>
        <taxon>Pseudomonadati</taxon>
        <taxon>Campylobacterota</taxon>
        <taxon>Epsilonproteobacteria</taxon>
        <taxon>Campylobacterales</taxon>
        <taxon>Campylobacteraceae</taxon>
        <taxon>Campylobacter</taxon>
    </lineage>
</organism>
<dbReference type="AlphaFoldDB" id="A0A0S4RFH9"/>
<evidence type="ECO:0000313" key="2">
    <source>
        <dbReference type="Proteomes" id="UP000052237"/>
    </source>
</evidence>
<reference evidence="1 2" key="1">
    <citation type="submission" date="2015-11" db="EMBL/GenBank/DDBJ databases">
        <authorList>
            <consortium name="Pathogen Informatics"/>
        </authorList>
    </citation>
    <scope>NUCLEOTIDE SEQUENCE [LARGE SCALE GENOMIC DNA]</scope>
    <source>
        <strain evidence="1 2">006A-0059</strain>
    </source>
</reference>
<keyword evidence="1" id="KW-0032">Aminotransferase</keyword>
<keyword evidence="1" id="KW-0808">Transferase</keyword>
<comment type="caution">
    <text evidence="1">The sequence shown here is derived from an EMBL/GenBank/DDBJ whole genome shotgun (WGS) entry which is preliminary data.</text>
</comment>
<protein>
    <submittedName>
        <fullName evidence="1">Cys/Met metabolism pyridoxal-phosphate-dependent enzyme</fullName>
        <ecNumber evidence="1">2.6.1.1</ecNumber>
    </submittedName>
</protein>
<dbReference type="GO" id="GO:0004069">
    <property type="term" value="F:L-aspartate:2-oxoglutarate aminotransferase activity"/>
    <property type="evidence" value="ECO:0007669"/>
    <property type="project" value="UniProtKB-EC"/>
</dbReference>
<name>A0A0S4RFH9_CAMHY</name>
<gene>
    <name evidence="1" type="ORF">ERS686654_00399</name>
</gene>